<keyword evidence="5" id="KW-0413">Isomerase</keyword>
<evidence type="ECO:0000313" key="5">
    <source>
        <dbReference type="EMBL" id="ORX71458.1"/>
    </source>
</evidence>
<organism evidence="5 6">
    <name type="scientific">Linderina pennispora</name>
    <dbReference type="NCBI Taxonomy" id="61395"/>
    <lineage>
        <taxon>Eukaryota</taxon>
        <taxon>Fungi</taxon>
        <taxon>Fungi incertae sedis</taxon>
        <taxon>Zoopagomycota</taxon>
        <taxon>Kickxellomycotina</taxon>
        <taxon>Kickxellomycetes</taxon>
        <taxon>Kickxellales</taxon>
        <taxon>Kickxellaceae</taxon>
        <taxon>Linderina</taxon>
    </lineage>
</organism>
<dbReference type="GO" id="GO:0005782">
    <property type="term" value="C:peroxisomal matrix"/>
    <property type="evidence" value="ECO:0007669"/>
    <property type="project" value="TreeGrafter"/>
</dbReference>
<evidence type="ECO:0000259" key="3">
    <source>
        <dbReference type="Pfam" id="PF02551"/>
    </source>
</evidence>
<dbReference type="GO" id="GO:0006637">
    <property type="term" value="P:acyl-CoA metabolic process"/>
    <property type="evidence" value="ECO:0007669"/>
    <property type="project" value="InterPro"/>
</dbReference>
<keyword evidence="2" id="KW-0378">Hydrolase</keyword>
<evidence type="ECO:0000256" key="1">
    <source>
        <dbReference type="ARBA" id="ARBA00006538"/>
    </source>
</evidence>
<reference evidence="5 6" key="1">
    <citation type="submission" date="2016-07" db="EMBL/GenBank/DDBJ databases">
        <title>Pervasive Adenine N6-methylation of Active Genes in Fungi.</title>
        <authorList>
            <consortium name="DOE Joint Genome Institute"/>
            <person name="Mondo S.J."/>
            <person name="Dannebaum R.O."/>
            <person name="Kuo R.C."/>
            <person name="Labutti K."/>
            <person name="Haridas S."/>
            <person name="Kuo A."/>
            <person name="Salamov A."/>
            <person name="Ahrendt S.R."/>
            <person name="Lipzen A."/>
            <person name="Sullivan W."/>
            <person name="Andreopoulos W.B."/>
            <person name="Clum A."/>
            <person name="Lindquist E."/>
            <person name="Daum C."/>
            <person name="Ramamoorthy G.K."/>
            <person name="Gryganskyi A."/>
            <person name="Culley D."/>
            <person name="Magnuson J.K."/>
            <person name="James T.Y."/>
            <person name="O'Malley M.A."/>
            <person name="Stajich J.E."/>
            <person name="Spatafora J.W."/>
            <person name="Visel A."/>
            <person name="Grigoriev I.V."/>
        </authorList>
    </citation>
    <scope>NUCLEOTIDE SEQUENCE [LARGE SCALE GENOMIC DNA]</scope>
    <source>
        <strain evidence="5 6">ATCC 12442</strain>
    </source>
</reference>
<dbReference type="InterPro" id="IPR025652">
    <property type="entry name" value="TesB_C"/>
</dbReference>
<dbReference type="InterPro" id="IPR042171">
    <property type="entry name" value="Acyl-CoA_hotdog"/>
</dbReference>
<dbReference type="CDD" id="cd03445">
    <property type="entry name" value="Thioesterase_II_repeat2"/>
    <property type="match status" value="1"/>
</dbReference>
<dbReference type="STRING" id="61395.A0A1Y1WDP8"/>
<feature type="domain" description="Acyl-CoA thioesterase-like N-terminal HotDog" evidence="4">
    <location>
        <begin position="26"/>
        <end position="76"/>
    </location>
</feature>
<dbReference type="PANTHER" id="PTHR11066:SF34">
    <property type="entry name" value="ACYL-COENZYME A THIOESTERASE 8"/>
    <property type="match status" value="1"/>
</dbReference>
<sequence length="313" mass="35526">MSKILELEELDVNLYRSKYLRKPVHARGVFGGHVVGQALVSATKTVSPEYKVHSLHSHFLLAGDNTVPIIYEVQLLAKQHGRGIFTCTISFQRPEKSQLVHQYVMPDVPQPESIPSWGEVYSKAKDMQDLPDRFREYLALRYEEPLLIDVRRVSNMDPKDMVEPKALPPRQLMWMRATERLNGDPSIHHCVLAYCTDHEFLDTSVLPHAVSAYSPDRQLNMIVSLDHTIWFHADFRADDWLLYEMESPYAGGGRGLSFGRVYTRDGLLVASIAQEGVIRANISGPSDEKLFVSAPITEYTPAVIPDRRRAAKL</sequence>
<evidence type="ECO:0000256" key="2">
    <source>
        <dbReference type="ARBA" id="ARBA00022801"/>
    </source>
</evidence>
<accession>A0A1Y1WDP8</accession>
<dbReference type="EMBL" id="MCFD01000004">
    <property type="protein sequence ID" value="ORX71458.1"/>
    <property type="molecule type" value="Genomic_DNA"/>
</dbReference>
<feature type="domain" description="Acyl-CoA thioesterase 2 C-terminal" evidence="3">
    <location>
        <begin position="170"/>
        <end position="277"/>
    </location>
</feature>
<dbReference type="GeneID" id="63803740"/>
<dbReference type="RefSeq" id="XP_040744973.1">
    <property type="nucleotide sequence ID" value="XM_040887092.1"/>
</dbReference>
<dbReference type="PANTHER" id="PTHR11066">
    <property type="entry name" value="ACYL-COA THIOESTERASE"/>
    <property type="match status" value="1"/>
</dbReference>
<dbReference type="InterPro" id="IPR003703">
    <property type="entry name" value="Acyl_CoA_thio"/>
</dbReference>
<evidence type="ECO:0000259" key="4">
    <source>
        <dbReference type="Pfam" id="PF13622"/>
    </source>
</evidence>
<protein>
    <submittedName>
        <fullName evidence="5">Thioesterase/thiol ester dehydrase-isomerase</fullName>
    </submittedName>
</protein>
<dbReference type="OrthoDB" id="68328at2759"/>
<comment type="similarity">
    <text evidence="1">Belongs to the C/M/P thioester hydrolase family.</text>
</comment>
<dbReference type="SUPFAM" id="SSF54637">
    <property type="entry name" value="Thioesterase/thiol ester dehydrase-isomerase"/>
    <property type="match status" value="2"/>
</dbReference>
<keyword evidence="6" id="KW-1185">Reference proteome</keyword>
<dbReference type="InterPro" id="IPR049449">
    <property type="entry name" value="TesB_ACOT8-like_N"/>
</dbReference>
<dbReference type="CDD" id="cd03444">
    <property type="entry name" value="Thioesterase_II_repeat1"/>
    <property type="match status" value="1"/>
</dbReference>
<dbReference type="GO" id="GO:0009062">
    <property type="term" value="P:fatty acid catabolic process"/>
    <property type="evidence" value="ECO:0007669"/>
    <property type="project" value="TreeGrafter"/>
</dbReference>
<dbReference type="GO" id="GO:0047617">
    <property type="term" value="F:fatty acyl-CoA hydrolase activity"/>
    <property type="evidence" value="ECO:0007669"/>
    <property type="project" value="InterPro"/>
</dbReference>
<dbReference type="Gene3D" id="2.40.160.210">
    <property type="entry name" value="Acyl-CoA thioesterase, double hotdog domain"/>
    <property type="match status" value="1"/>
</dbReference>
<dbReference type="GO" id="GO:0016853">
    <property type="term" value="F:isomerase activity"/>
    <property type="evidence" value="ECO:0007669"/>
    <property type="project" value="UniProtKB-KW"/>
</dbReference>
<dbReference type="Pfam" id="PF13622">
    <property type="entry name" value="4HBT_3"/>
    <property type="match status" value="1"/>
</dbReference>
<dbReference type="Pfam" id="PF02551">
    <property type="entry name" value="Acyl_CoA_thio"/>
    <property type="match status" value="1"/>
</dbReference>
<dbReference type="InterPro" id="IPR029069">
    <property type="entry name" value="HotDog_dom_sf"/>
</dbReference>
<gene>
    <name evidence="5" type="ORF">DL89DRAFT_266481</name>
</gene>
<dbReference type="Proteomes" id="UP000193922">
    <property type="component" value="Unassembled WGS sequence"/>
</dbReference>
<proteinExistence type="inferred from homology"/>
<evidence type="ECO:0000313" key="6">
    <source>
        <dbReference type="Proteomes" id="UP000193922"/>
    </source>
</evidence>
<comment type="caution">
    <text evidence="5">The sequence shown here is derived from an EMBL/GenBank/DDBJ whole genome shotgun (WGS) entry which is preliminary data.</text>
</comment>
<dbReference type="AlphaFoldDB" id="A0A1Y1WDP8"/>
<name>A0A1Y1WDP8_9FUNG</name>